<proteinExistence type="predicted"/>
<comment type="caution">
    <text evidence="1">The sequence shown here is derived from an EMBL/GenBank/DDBJ whole genome shotgun (WGS) entry which is preliminary data.</text>
</comment>
<protein>
    <submittedName>
        <fullName evidence="1">Cytidine deaminase</fullName>
    </submittedName>
</protein>
<keyword evidence="2" id="KW-1185">Reference proteome</keyword>
<evidence type="ECO:0000313" key="1">
    <source>
        <dbReference type="EMBL" id="KAI0057343.1"/>
    </source>
</evidence>
<gene>
    <name evidence="1" type="ORF">BV25DRAFT_1831167</name>
</gene>
<sequence>MASHLRGCALVPPEVKVKFQRKPRESTADVVMGTISSISAPPPPPPPSSAPSVPSIPAWTLSIPDRERLIQFAIEAKEGSYSPYSKFRVGAALLAADGSIIKGANIENASYGGTICAERTALVKAASEGTRSFVALAVTTDVAQPLSPCGICRQVIREFCALRMPILLVPAGYTIEKGGIMETTVEGLLPHSFGPEDLELPRTG</sequence>
<evidence type="ECO:0000313" key="2">
    <source>
        <dbReference type="Proteomes" id="UP000814140"/>
    </source>
</evidence>
<dbReference type="Proteomes" id="UP000814140">
    <property type="component" value="Unassembled WGS sequence"/>
</dbReference>
<organism evidence="1 2">
    <name type="scientific">Artomyces pyxidatus</name>
    <dbReference type="NCBI Taxonomy" id="48021"/>
    <lineage>
        <taxon>Eukaryota</taxon>
        <taxon>Fungi</taxon>
        <taxon>Dikarya</taxon>
        <taxon>Basidiomycota</taxon>
        <taxon>Agaricomycotina</taxon>
        <taxon>Agaricomycetes</taxon>
        <taxon>Russulales</taxon>
        <taxon>Auriscalpiaceae</taxon>
        <taxon>Artomyces</taxon>
    </lineage>
</organism>
<dbReference type="EMBL" id="MU277248">
    <property type="protein sequence ID" value="KAI0057343.1"/>
    <property type="molecule type" value="Genomic_DNA"/>
</dbReference>
<reference evidence="1" key="2">
    <citation type="journal article" date="2022" name="New Phytol.">
        <title>Evolutionary transition to the ectomycorrhizal habit in the genomes of a hyperdiverse lineage of mushroom-forming fungi.</title>
        <authorList>
            <person name="Looney B."/>
            <person name="Miyauchi S."/>
            <person name="Morin E."/>
            <person name="Drula E."/>
            <person name="Courty P.E."/>
            <person name="Kohler A."/>
            <person name="Kuo A."/>
            <person name="LaButti K."/>
            <person name="Pangilinan J."/>
            <person name="Lipzen A."/>
            <person name="Riley R."/>
            <person name="Andreopoulos W."/>
            <person name="He G."/>
            <person name="Johnson J."/>
            <person name="Nolan M."/>
            <person name="Tritt A."/>
            <person name="Barry K.W."/>
            <person name="Grigoriev I.V."/>
            <person name="Nagy L.G."/>
            <person name="Hibbett D."/>
            <person name="Henrissat B."/>
            <person name="Matheny P.B."/>
            <person name="Labbe J."/>
            <person name="Martin F.M."/>
        </authorList>
    </citation>
    <scope>NUCLEOTIDE SEQUENCE</scope>
    <source>
        <strain evidence="1">HHB10654</strain>
    </source>
</reference>
<reference evidence="1" key="1">
    <citation type="submission" date="2021-03" db="EMBL/GenBank/DDBJ databases">
        <authorList>
            <consortium name="DOE Joint Genome Institute"/>
            <person name="Ahrendt S."/>
            <person name="Looney B.P."/>
            <person name="Miyauchi S."/>
            <person name="Morin E."/>
            <person name="Drula E."/>
            <person name="Courty P.E."/>
            <person name="Chicoki N."/>
            <person name="Fauchery L."/>
            <person name="Kohler A."/>
            <person name="Kuo A."/>
            <person name="Labutti K."/>
            <person name="Pangilinan J."/>
            <person name="Lipzen A."/>
            <person name="Riley R."/>
            <person name="Andreopoulos W."/>
            <person name="He G."/>
            <person name="Johnson J."/>
            <person name="Barry K.W."/>
            <person name="Grigoriev I.V."/>
            <person name="Nagy L."/>
            <person name="Hibbett D."/>
            <person name="Henrissat B."/>
            <person name="Matheny P.B."/>
            <person name="Labbe J."/>
            <person name="Martin F."/>
        </authorList>
    </citation>
    <scope>NUCLEOTIDE SEQUENCE</scope>
    <source>
        <strain evidence="1">HHB10654</strain>
    </source>
</reference>
<name>A0ACB8SLK0_9AGAM</name>
<accession>A0ACB8SLK0</accession>